<reference evidence="2 3" key="1">
    <citation type="submission" date="2018-01" db="EMBL/GenBank/DDBJ databases">
        <authorList>
            <person name="Gaut B.S."/>
            <person name="Morton B.R."/>
            <person name="Clegg M.T."/>
            <person name="Duvall M.R."/>
        </authorList>
    </citation>
    <scope>NUCLEOTIDE SEQUENCE [LARGE SCALE GENOMIC DNA]</scope>
    <source>
        <strain evidence="2">GP69</strain>
    </source>
</reference>
<evidence type="ECO:0000313" key="2">
    <source>
        <dbReference type="EMBL" id="SOY30432.1"/>
    </source>
</evidence>
<name>A0A2K4ZJ55_9FIRM</name>
<keyword evidence="1" id="KW-0472">Membrane</keyword>
<proteinExistence type="predicted"/>
<dbReference type="Pfam" id="PF12730">
    <property type="entry name" value="ABC2_membrane_4"/>
    <property type="match status" value="1"/>
</dbReference>
<accession>A0A2K4ZJ55</accession>
<dbReference type="RefSeq" id="WP_172455152.1">
    <property type="nucleotide sequence ID" value="NZ_JANJZD010000001.1"/>
</dbReference>
<feature type="transmembrane region" description="Helical" evidence="1">
    <location>
        <begin position="64"/>
        <end position="84"/>
    </location>
</feature>
<keyword evidence="1" id="KW-1133">Transmembrane helix</keyword>
<dbReference type="AlphaFoldDB" id="A0A2K4ZJ55"/>
<dbReference type="Proteomes" id="UP000236311">
    <property type="component" value="Unassembled WGS sequence"/>
</dbReference>
<feature type="transmembrane region" description="Helical" evidence="1">
    <location>
        <begin position="104"/>
        <end position="137"/>
    </location>
</feature>
<feature type="transmembrane region" description="Helical" evidence="1">
    <location>
        <begin position="21"/>
        <end position="44"/>
    </location>
</feature>
<feature type="transmembrane region" description="Helical" evidence="1">
    <location>
        <begin position="175"/>
        <end position="194"/>
    </location>
</feature>
<keyword evidence="3" id="KW-1185">Reference proteome</keyword>
<organism evidence="2 3">
    <name type="scientific">Acetatifactor muris</name>
    <dbReference type="NCBI Taxonomy" id="879566"/>
    <lineage>
        <taxon>Bacteria</taxon>
        <taxon>Bacillati</taxon>
        <taxon>Bacillota</taxon>
        <taxon>Clostridia</taxon>
        <taxon>Lachnospirales</taxon>
        <taxon>Lachnospiraceae</taxon>
        <taxon>Acetatifactor</taxon>
    </lineage>
</organism>
<feature type="transmembrane region" description="Helical" evidence="1">
    <location>
        <begin position="143"/>
        <end position="168"/>
    </location>
</feature>
<sequence>MKAVQSLLPLSSLEPRKLKRTGYVPAFLGGGLLAGLVPFINMTVRPTMFTTQPGSPFHILMDANWQLMAQLNILLLVCGACILYHTEYEGNAIQKTETLPVTPFFLFLGKLGILILSCLLPLCLEAISLLLCCMHWFPDDAAVGMLLIKGIAFEFALMLPTAAAMLFISSICRNMWICLGTGVILVFMTSVLPADNAVMAMLPFVSPYRILHRLSHTQTFHMLAGCAGEIVLFCLLETIYLKIRRLS</sequence>
<evidence type="ECO:0000313" key="3">
    <source>
        <dbReference type="Proteomes" id="UP000236311"/>
    </source>
</evidence>
<dbReference type="EMBL" id="OFSM01000016">
    <property type="protein sequence ID" value="SOY30432.1"/>
    <property type="molecule type" value="Genomic_DNA"/>
</dbReference>
<protein>
    <submittedName>
        <fullName evidence="2">ABC-2 family transporter protein</fullName>
    </submittedName>
</protein>
<keyword evidence="1" id="KW-0812">Transmembrane</keyword>
<gene>
    <name evidence="2" type="ORF">AMURIS_03159</name>
</gene>
<evidence type="ECO:0000256" key="1">
    <source>
        <dbReference type="SAM" id="Phobius"/>
    </source>
</evidence>
<feature type="transmembrane region" description="Helical" evidence="1">
    <location>
        <begin position="220"/>
        <end position="241"/>
    </location>
</feature>